<evidence type="ECO:0000256" key="8">
    <source>
        <dbReference type="SAM" id="Phobius"/>
    </source>
</evidence>
<organism evidence="9 10">
    <name type="scientific">Mycoplasmopsis equigenitalium</name>
    <dbReference type="NCBI Taxonomy" id="114883"/>
    <lineage>
        <taxon>Bacteria</taxon>
        <taxon>Bacillati</taxon>
        <taxon>Mycoplasmatota</taxon>
        <taxon>Mycoplasmoidales</taxon>
        <taxon>Metamycoplasmataceae</taxon>
        <taxon>Mycoplasmopsis</taxon>
    </lineage>
</organism>
<protein>
    <submittedName>
        <fullName evidence="9">NCS2 family permease</fullName>
    </submittedName>
</protein>
<feature type="transmembrane region" description="Helical" evidence="8">
    <location>
        <begin position="393"/>
        <end position="414"/>
    </location>
</feature>
<evidence type="ECO:0000256" key="2">
    <source>
        <dbReference type="ARBA" id="ARBA00005697"/>
    </source>
</evidence>
<dbReference type="PANTHER" id="PTHR43337">
    <property type="entry name" value="XANTHINE/URACIL PERMEASE C887.17-RELATED"/>
    <property type="match status" value="1"/>
</dbReference>
<dbReference type="PANTHER" id="PTHR43337:SF1">
    <property type="entry name" value="XANTHINE_URACIL PERMEASE C887.17-RELATED"/>
    <property type="match status" value="1"/>
</dbReference>
<feature type="transmembrane region" description="Helical" evidence="8">
    <location>
        <begin position="491"/>
        <end position="510"/>
    </location>
</feature>
<keyword evidence="5 8" id="KW-1133">Transmembrane helix</keyword>
<feature type="transmembrane region" description="Helical" evidence="8">
    <location>
        <begin position="230"/>
        <end position="246"/>
    </location>
</feature>
<dbReference type="InterPro" id="IPR006043">
    <property type="entry name" value="NCS2"/>
</dbReference>
<feature type="compositionally biased region" description="Polar residues" evidence="7">
    <location>
        <begin position="16"/>
        <end position="27"/>
    </location>
</feature>
<feature type="transmembrane region" description="Helical" evidence="8">
    <location>
        <begin position="315"/>
        <end position="339"/>
    </location>
</feature>
<comment type="similarity">
    <text evidence="2">Belongs to the nucleobase:cation symporter-2 (NCS2) (TC 2.A.40) family. Azg-like subfamily.</text>
</comment>
<feature type="transmembrane region" description="Helical" evidence="8">
    <location>
        <begin position="105"/>
        <end position="126"/>
    </location>
</feature>
<feature type="transmembrane region" description="Helical" evidence="8">
    <location>
        <begin position="421"/>
        <end position="438"/>
    </location>
</feature>
<sequence length="511" mass="55004">MNQNNDIDNDIRQNNPENSQNVNGNGVVTQKKQSWVDRFFRLSERNTNWKREIIAGIITFLAMCYILVVNPSMLEFRVDKLDINGKPIIDAVTGKPETVVLGLPWGGAFLATALSAFVGTMVMGFFGNLPLGLAPGMGINAFFTYVVMGQFKYKPEEALGAALLAGLLFLIISLTPLRRIMIKAIPKDLKLAIGAGIGFFIAFVGLQNAGIIVKNPGTAVALGDLTQPKVLLALGGIVLSIILYSINFKFNFIVSIVATTVVGIIINYIYYAVNNGATLDGLPKFEGFDYSTLAEYKNVIGKGVVAIFTQNFWKISLIGILVSFLFVDMFDTIGTFMGVTEPLGIVDEKGELKGAHKGLISDSIATVAGAVLGTSAVTTYIESTAGIKAGGKTGLTAVTIAVLFALSIPLFPAIKIFSTSASTSMVLFTVGAMMVVQLKNLNWEDVTITLPAFATILFMTLTYSITNGIAFGFISFVVMQMVRGKFKEIHPMMYGLAVAFIAYFALTALLV</sequence>
<comment type="subcellular location">
    <subcellularLocation>
        <location evidence="1">Endomembrane system</location>
        <topology evidence="1">Multi-pass membrane protein</topology>
    </subcellularLocation>
</comment>
<keyword evidence="6 8" id="KW-0472">Membrane</keyword>
<evidence type="ECO:0000256" key="1">
    <source>
        <dbReference type="ARBA" id="ARBA00004127"/>
    </source>
</evidence>
<feature type="transmembrane region" description="Helical" evidence="8">
    <location>
        <begin position="450"/>
        <end position="479"/>
    </location>
</feature>
<keyword evidence="10" id="KW-1185">Reference proteome</keyword>
<evidence type="ECO:0000256" key="6">
    <source>
        <dbReference type="ARBA" id="ARBA00023136"/>
    </source>
</evidence>
<evidence type="ECO:0000256" key="4">
    <source>
        <dbReference type="ARBA" id="ARBA00022692"/>
    </source>
</evidence>
<keyword evidence="3" id="KW-0813">Transport</keyword>
<feature type="transmembrane region" description="Helical" evidence="8">
    <location>
        <begin position="253"/>
        <end position="273"/>
    </location>
</feature>
<reference evidence="9" key="1">
    <citation type="submission" date="2022-07" db="EMBL/GenBank/DDBJ databases">
        <title>Complete genome of Mycoplasma equigenitalium type strain T37.</title>
        <authorList>
            <person name="Spergser J."/>
        </authorList>
    </citation>
    <scope>NUCLEOTIDE SEQUENCE</scope>
    <source>
        <strain evidence="9">T37</strain>
    </source>
</reference>
<evidence type="ECO:0000256" key="7">
    <source>
        <dbReference type="SAM" id="MobiDB-lite"/>
    </source>
</evidence>
<feature type="transmembrane region" description="Helical" evidence="8">
    <location>
        <begin position="53"/>
        <end position="74"/>
    </location>
</feature>
<feature type="transmembrane region" description="Helical" evidence="8">
    <location>
        <begin position="133"/>
        <end position="153"/>
    </location>
</feature>
<evidence type="ECO:0000313" key="9">
    <source>
        <dbReference type="EMBL" id="UUD36679.1"/>
    </source>
</evidence>
<feature type="transmembrane region" description="Helical" evidence="8">
    <location>
        <begin position="159"/>
        <end position="177"/>
    </location>
</feature>
<name>A0ABY5J0C9_9BACT</name>
<evidence type="ECO:0000256" key="3">
    <source>
        <dbReference type="ARBA" id="ARBA00022448"/>
    </source>
</evidence>
<accession>A0ABY5J0C9</accession>
<dbReference type="RefSeq" id="WP_129721659.1">
    <property type="nucleotide sequence ID" value="NZ_CP101808.1"/>
</dbReference>
<dbReference type="Proteomes" id="UP001059576">
    <property type="component" value="Chromosome"/>
</dbReference>
<keyword evidence="4 8" id="KW-0812">Transmembrane</keyword>
<feature type="transmembrane region" description="Helical" evidence="8">
    <location>
        <begin position="189"/>
        <end position="210"/>
    </location>
</feature>
<proteinExistence type="inferred from homology"/>
<dbReference type="EMBL" id="CP101808">
    <property type="protein sequence ID" value="UUD36679.1"/>
    <property type="molecule type" value="Genomic_DNA"/>
</dbReference>
<feature type="transmembrane region" description="Helical" evidence="8">
    <location>
        <begin position="359"/>
        <end position="381"/>
    </location>
</feature>
<evidence type="ECO:0000313" key="10">
    <source>
        <dbReference type="Proteomes" id="UP001059576"/>
    </source>
</evidence>
<feature type="region of interest" description="Disordered" evidence="7">
    <location>
        <begin position="1"/>
        <end position="27"/>
    </location>
</feature>
<evidence type="ECO:0000256" key="5">
    <source>
        <dbReference type="ARBA" id="ARBA00022989"/>
    </source>
</evidence>
<dbReference type="Pfam" id="PF00860">
    <property type="entry name" value="Xan_ur_permease"/>
    <property type="match status" value="1"/>
</dbReference>
<dbReference type="InterPro" id="IPR045018">
    <property type="entry name" value="Azg-like"/>
</dbReference>
<gene>
    <name evidence="9" type="ORF">NPA09_02070</name>
</gene>